<sequence>MARRLAAILVADIVGYSRLMGADEAGTIRRLKILRRDVTDPAIKAAQGRIVKSMGDGLLVEFPSPLRAVSCAIRIQRAMAGFESALPDNRRFKLRFGINVGDVIAQPDGDLFGDGVNVAARLEPLSEPGGLCVSRSVHEQVRDKVPYRFEDRGKLDLKNIARPIGVFALSAQAVQTLAPPDDEEDDADEPPAATGGVPLPAPAPAARARRGLGVAAGACLAGAAILVVAGGTVWSLWPRAAPKSEQTLAVQNGLPPKPLPPLSIVVLPFANLSNDPEQDFFADGLTEDLTTDLSHLAGSFVIARNTAFTYKGRAVDVKQLGRDLGVRYALEGSVRRTGDHVVLNAQLISTETGAHIWADRFDGERSRLGELQAEFVARLARSLDIQLSQAEGLRILREGSLNPTAADLNMLGWAAMNRPRTPANTLEARDKFEQSLKIDINNPQAKIGLARAIAQAVNTRVSKNVAADSRLALQLADEGLAANPQSSMAHYVKAEVLRATKDFALGLREIAVAVEYDPNMAIAHALAGIINLWDGNADKTFGHVEKAIRLSPKDPLLNAWEYYICHAHTHLKHWEEAIKWCNRSVGHTPYFFAYIDLAVAHAWLGHKEQAKDAIDNVLKLMPGYTVHTLANADYSRNPTFVKEYAHIVEGARMAGLPEGSTD</sequence>
<name>A0AA37TCL3_9HYPH</name>
<reference evidence="5" key="1">
    <citation type="journal article" date="2019" name="Int. J. Syst. Evol. Microbiol.">
        <title>The Global Catalogue of Microorganisms (GCM) 10K type strain sequencing project: providing services to taxonomists for standard genome sequencing and annotation.</title>
        <authorList>
            <consortium name="The Broad Institute Genomics Platform"/>
            <consortium name="The Broad Institute Genome Sequencing Center for Infectious Disease"/>
            <person name="Wu L."/>
            <person name="Ma J."/>
        </authorList>
    </citation>
    <scope>NUCLEOTIDE SEQUENCE [LARGE SCALE GENOMIC DNA]</scope>
    <source>
        <strain evidence="5">NBRC 103632</strain>
    </source>
</reference>
<dbReference type="GO" id="GO:0006171">
    <property type="term" value="P:cAMP biosynthetic process"/>
    <property type="evidence" value="ECO:0007669"/>
    <property type="project" value="TreeGrafter"/>
</dbReference>
<dbReference type="GO" id="GO:0004016">
    <property type="term" value="F:adenylate cyclase activity"/>
    <property type="evidence" value="ECO:0007669"/>
    <property type="project" value="UniProtKB-ARBA"/>
</dbReference>
<dbReference type="InterPro" id="IPR011990">
    <property type="entry name" value="TPR-like_helical_dom_sf"/>
</dbReference>
<dbReference type="Gene3D" id="1.25.40.10">
    <property type="entry name" value="Tetratricopeptide repeat domain"/>
    <property type="match status" value="1"/>
</dbReference>
<evidence type="ECO:0000256" key="1">
    <source>
        <dbReference type="SAM" id="MobiDB-lite"/>
    </source>
</evidence>
<feature type="transmembrane region" description="Helical" evidence="2">
    <location>
        <begin position="212"/>
        <end position="237"/>
    </location>
</feature>
<accession>A0AA37TCL3</accession>
<dbReference type="SUPFAM" id="SSF55073">
    <property type="entry name" value="Nucleotide cyclase"/>
    <property type="match status" value="1"/>
</dbReference>
<feature type="region of interest" description="Disordered" evidence="1">
    <location>
        <begin position="177"/>
        <end position="202"/>
    </location>
</feature>
<evidence type="ECO:0000259" key="3">
    <source>
        <dbReference type="PROSITE" id="PS50125"/>
    </source>
</evidence>
<dbReference type="RefSeq" id="WP_238197626.1">
    <property type="nucleotide sequence ID" value="NZ_BPQZ01000020.1"/>
</dbReference>
<dbReference type="AlphaFoldDB" id="A0AA37TCL3"/>
<dbReference type="PANTHER" id="PTHR43081:SF19">
    <property type="entry name" value="PH-SENSITIVE ADENYLATE CYCLASE RV1264"/>
    <property type="match status" value="1"/>
</dbReference>
<dbReference type="EMBL" id="BSPL01000006">
    <property type="protein sequence ID" value="GLS68659.1"/>
    <property type="molecule type" value="Genomic_DNA"/>
</dbReference>
<protein>
    <recommendedName>
        <fullName evidence="3">Guanylate cyclase domain-containing protein</fullName>
    </recommendedName>
</protein>
<feature type="domain" description="Guanylate cyclase" evidence="3">
    <location>
        <begin position="7"/>
        <end position="123"/>
    </location>
</feature>
<dbReference type="Proteomes" id="UP001157440">
    <property type="component" value="Unassembled WGS sequence"/>
</dbReference>
<keyword evidence="2" id="KW-1133">Transmembrane helix</keyword>
<organism evidence="4 5">
    <name type="scientific">Methylobacterium tardum</name>
    <dbReference type="NCBI Taxonomy" id="374432"/>
    <lineage>
        <taxon>Bacteria</taxon>
        <taxon>Pseudomonadati</taxon>
        <taxon>Pseudomonadota</taxon>
        <taxon>Alphaproteobacteria</taxon>
        <taxon>Hyphomicrobiales</taxon>
        <taxon>Methylobacteriaceae</taxon>
        <taxon>Methylobacterium</taxon>
    </lineage>
</organism>
<evidence type="ECO:0000256" key="2">
    <source>
        <dbReference type="SAM" id="Phobius"/>
    </source>
</evidence>
<dbReference type="Gene3D" id="3.30.70.1230">
    <property type="entry name" value="Nucleotide cyclase"/>
    <property type="match status" value="1"/>
</dbReference>
<dbReference type="SUPFAM" id="SSF48452">
    <property type="entry name" value="TPR-like"/>
    <property type="match status" value="1"/>
</dbReference>
<feature type="compositionally biased region" description="Acidic residues" evidence="1">
    <location>
        <begin position="180"/>
        <end position="189"/>
    </location>
</feature>
<dbReference type="GO" id="GO:0035556">
    <property type="term" value="P:intracellular signal transduction"/>
    <property type="evidence" value="ECO:0007669"/>
    <property type="project" value="InterPro"/>
</dbReference>
<evidence type="ECO:0000313" key="4">
    <source>
        <dbReference type="EMBL" id="GLS68659.1"/>
    </source>
</evidence>
<dbReference type="InterPro" id="IPR050697">
    <property type="entry name" value="Adenylyl/Guanylyl_Cyclase_3/4"/>
</dbReference>
<dbReference type="Gene3D" id="3.40.50.10070">
    <property type="entry name" value="TolB, N-terminal domain"/>
    <property type="match status" value="1"/>
</dbReference>
<dbReference type="PANTHER" id="PTHR43081">
    <property type="entry name" value="ADENYLATE CYCLASE, TERMINAL-DIFFERENTIATION SPECIFIC-RELATED"/>
    <property type="match status" value="1"/>
</dbReference>
<dbReference type="InterPro" id="IPR029787">
    <property type="entry name" value="Nucleotide_cyclase"/>
</dbReference>
<gene>
    <name evidence="4" type="ORF">GCM10007890_06710</name>
</gene>
<evidence type="ECO:0000313" key="5">
    <source>
        <dbReference type="Proteomes" id="UP001157440"/>
    </source>
</evidence>
<dbReference type="InterPro" id="IPR001054">
    <property type="entry name" value="A/G_cyclase"/>
</dbReference>
<keyword evidence="5" id="KW-1185">Reference proteome</keyword>
<dbReference type="Pfam" id="PF00211">
    <property type="entry name" value="Guanylate_cyc"/>
    <property type="match status" value="1"/>
</dbReference>
<keyword evidence="2" id="KW-0472">Membrane</keyword>
<proteinExistence type="predicted"/>
<dbReference type="PROSITE" id="PS50125">
    <property type="entry name" value="GUANYLATE_CYCLASE_2"/>
    <property type="match status" value="1"/>
</dbReference>
<dbReference type="SMART" id="SM00044">
    <property type="entry name" value="CYCc"/>
    <property type="match status" value="1"/>
</dbReference>
<dbReference type="CDD" id="cd07302">
    <property type="entry name" value="CHD"/>
    <property type="match status" value="1"/>
</dbReference>
<keyword evidence="2" id="KW-0812">Transmembrane</keyword>
<comment type="caution">
    <text evidence="4">The sequence shown here is derived from an EMBL/GenBank/DDBJ whole genome shotgun (WGS) entry which is preliminary data.</text>
</comment>